<evidence type="ECO:0000259" key="1">
    <source>
        <dbReference type="Pfam" id="PF11443"/>
    </source>
</evidence>
<organism evidence="3 4">
    <name type="scientific">Didymella heteroderae</name>
    <dbReference type="NCBI Taxonomy" id="1769908"/>
    <lineage>
        <taxon>Eukaryota</taxon>
        <taxon>Fungi</taxon>
        <taxon>Dikarya</taxon>
        <taxon>Ascomycota</taxon>
        <taxon>Pezizomycotina</taxon>
        <taxon>Dothideomycetes</taxon>
        <taxon>Pleosporomycetidae</taxon>
        <taxon>Pleosporales</taxon>
        <taxon>Pleosporineae</taxon>
        <taxon>Didymellaceae</taxon>
        <taxon>Didymella</taxon>
    </lineage>
</organism>
<dbReference type="InterPro" id="IPR036465">
    <property type="entry name" value="vWFA_dom_sf"/>
</dbReference>
<dbReference type="AlphaFoldDB" id="A0A9P4WXJ6"/>
<feature type="domain" description="DUF2828" evidence="1">
    <location>
        <begin position="93"/>
        <end position="519"/>
    </location>
</feature>
<evidence type="ECO:0000259" key="2">
    <source>
        <dbReference type="Pfam" id="PF25043"/>
    </source>
</evidence>
<keyword evidence="4" id="KW-1185">Reference proteome</keyword>
<proteinExistence type="predicted"/>
<dbReference type="OrthoDB" id="1149618at2759"/>
<accession>A0A9P4WXJ6</accession>
<dbReference type="Gene3D" id="3.40.50.410">
    <property type="entry name" value="von Willebrand factor, type A domain"/>
    <property type="match status" value="1"/>
</dbReference>
<sequence length="756" mass="84007">MGDETAAPTAAPTVAAPKHSMLNSSFPILVPEFATLSALAAAFQLKPLDGNSGAAADEQSLKDITNELRTLYTRVGRSSEPNEVLFDENKAFTLNADTTNISSKNALVDLFYDIGENIPHSQLDRVLTEAWKEDALLSLKIIFNARSIHLGKSSRKAAYGALGWLAVHHPKTFLANLPWLVRPVISKRPSRPGMNARDADDDFEMIMVDNAAVASAELNDAHDVRHGASHGYWKDLLNLVVFAAHDQLKVNGDFDSLLNQSPDSSNAGKRKRWEITQDTARELRRKKNKEQNERVQHKLNNDPFYRALHVRVTQLFVDQLKIDRAVLDSGKRADLSRLSLAAKWSPTFGEFHDKHTFILSSIAEALFPDPTLHCPYASDREFYLRNVRELYRKQYVSPLRKALEVVERDIAAGSFGNINYSHVPSMAMDRYTDLFIRKDEERFMKYMDNVTDGTSTISGATLLPSTLVRKAFEMLSGLALRKGVVGKAKAGALQKEIQRKVIDGQWRTLLKSVRDAGALRSSIAVCDVSGSMSRPIFRDESNPMHSAIGLSLLIAAATTGKFGGHIITFSESPQIVSFHENHKLNTLCSAVEHAQGMDWGMNTNLVLVFEDLLRTAKLDKVPQAEMVEQVFVFSDMQFDSATDPQHWSSSFDRIKSAYAEAGYVMPKLIFWNLAGQTSKPITTDDQNVALVSGYSQGILKAFLETGALDGEEEIVEETVMGEDGMVEVKKKKKFDPLSVVKKVAGHKAYSMLEVVD</sequence>
<gene>
    <name evidence="3" type="ORF">E8E12_011305</name>
</gene>
<dbReference type="Proteomes" id="UP000758155">
    <property type="component" value="Unassembled WGS sequence"/>
</dbReference>
<dbReference type="Pfam" id="PF25043">
    <property type="entry name" value="DUF7788"/>
    <property type="match status" value="1"/>
</dbReference>
<reference evidence="3" key="1">
    <citation type="submission" date="2019-04" db="EMBL/GenBank/DDBJ databases">
        <title>Sequencing of skin fungus with MAO and IRED activity.</title>
        <authorList>
            <person name="Marsaioli A.J."/>
            <person name="Bonatto J.M.C."/>
            <person name="Reis Junior O."/>
        </authorList>
    </citation>
    <scope>NUCLEOTIDE SEQUENCE</scope>
    <source>
        <strain evidence="3">28M1</strain>
    </source>
</reference>
<dbReference type="InterPro" id="IPR011205">
    <property type="entry name" value="UCP015417_vWA"/>
</dbReference>
<feature type="domain" description="DUF7788" evidence="2">
    <location>
        <begin position="521"/>
        <end position="742"/>
    </location>
</feature>
<dbReference type="SUPFAM" id="SSF53300">
    <property type="entry name" value="vWA-like"/>
    <property type="match status" value="1"/>
</dbReference>
<evidence type="ECO:0000313" key="4">
    <source>
        <dbReference type="Proteomes" id="UP000758155"/>
    </source>
</evidence>
<evidence type="ECO:0000313" key="3">
    <source>
        <dbReference type="EMBL" id="KAF3045697.1"/>
    </source>
</evidence>
<dbReference type="EMBL" id="SWKV01000006">
    <property type="protein sequence ID" value="KAF3045697.1"/>
    <property type="molecule type" value="Genomic_DNA"/>
</dbReference>
<dbReference type="PANTHER" id="PTHR31373">
    <property type="entry name" value="OS06G0652100 PROTEIN"/>
    <property type="match status" value="1"/>
</dbReference>
<dbReference type="PIRSF" id="PIRSF015417">
    <property type="entry name" value="T31B5_30_vWA"/>
    <property type="match status" value="1"/>
</dbReference>
<dbReference type="InterPro" id="IPR056690">
    <property type="entry name" value="DUF7788"/>
</dbReference>
<dbReference type="Pfam" id="PF11443">
    <property type="entry name" value="DUF2828"/>
    <property type="match status" value="1"/>
</dbReference>
<dbReference type="InterPro" id="IPR058580">
    <property type="entry name" value="DUF2828"/>
</dbReference>
<protein>
    <submittedName>
        <fullName evidence="3">Uncharacterized protein</fullName>
    </submittedName>
</protein>
<dbReference type="PANTHER" id="PTHR31373:SF27">
    <property type="entry name" value="TROVE DOMAIN-CONTAINING PROTEIN"/>
    <property type="match status" value="1"/>
</dbReference>
<name>A0A9P4WXJ6_9PLEO</name>
<comment type="caution">
    <text evidence="3">The sequence shown here is derived from an EMBL/GenBank/DDBJ whole genome shotgun (WGS) entry which is preliminary data.</text>
</comment>